<protein>
    <submittedName>
        <fullName evidence="2">Uncharacterized protein</fullName>
    </submittedName>
</protein>
<proteinExistence type="predicted"/>
<dbReference type="GeneID" id="59238634"/>
<gene>
    <name evidence="2" type="ORF">HG535_0H01580</name>
</gene>
<feature type="region of interest" description="Disordered" evidence="1">
    <location>
        <begin position="1"/>
        <end position="103"/>
    </location>
</feature>
<dbReference type="KEGG" id="zmk:HG535_0H01580"/>
<feature type="compositionally biased region" description="Basic and acidic residues" evidence="1">
    <location>
        <begin position="86"/>
        <end position="103"/>
    </location>
</feature>
<dbReference type="Proteomes" id="UP000509704">
    <property type="component" value="Chromosome 8"/>
</dbReference>
<dbReference type="AlphaFoldDB" id="A0A7H9B7W2"/>
<reference evidence="2 3" key="1">
    <citation type="submission" date="2020-07" db="EMBL/GenBank/DDBJ databases">
        <title>The yeast mating-type switching endonuclease HO is a domesticated member of an unorthodox homing genetic element family.</title>
        <authorList>
            <person name="Coughlan A.Y."/>
            <person name="Lombardi L."/>
            <person name="Braun-Galleani S."/>
            <person name="Martos A.R."/>
            <person name="Galeote V."/>
            <person name="Bigey F."/>
            <person name="Dequin S."/>
            <person name="Byrne K.P."/>
            <person name="Wolfe K.H."/>
        </authorList>
    </citation>
    <scope>NUCLEOTIDE SEQUENCE [LARGE SCALE GENOMIC DNA]</scope>
    <source>
        <strain evidence="2 3">NRRL Y-6702</strain>
    </source>
</reference>
<dbReference type="EMBL" id="CP058611">
    <property type="protein sequence ID" value="QLG74831.1"/>
    <property type="molecule type" value="Genomic_DNA"/>
</dbReference>
<name>A0A7H9B7W2_ZYGMR</name>
<accession>A0A7H9B7W2</accession>
<sequence>MMESSFKGAPSSHWNVSSDPPDETYAETVDGDGAVGHGMETPTKDDSSDRREDESVSGEIISHRKGYYRDMFPSYSSSPTHSNRRMQNEKDKKLRQAKASKRDKNALKIRGGLENMENFVMKSELLEVQRIQQLQALEHEIPDELIEKLEQERNEDLEDDELIELINRRDCWEKELNQILSELIID</sequence>
<feature type="compositionally biased region" description="Basic and acidic residues" evidence="1">
    <location>
        <begin position="42"/>
        <end position="54"/>
    </location>
</feature>
<evidence type="ECO:0000313" key="2">
    <source>
        <dbReference type="EMBL" id="QLG74831.1"/>
    </source>
</evidence>
<dbReference type="OrthoDB" id="10406478at2759"/>
<keyword evidence="3" id="KW-1185">Reference proteome</keyword>
<dbReference type="RefSeq" id="XP_037146556.1">
    <property type="nucleotide sequence ID" value="XM_037290661.1"/>
</dbReference>
<evidence type="ECO:0000313" key="3">
    <source>
        <dbReference type="Proteomes" id="UP000509704"/>
    </source>
</evidence>
<organism evidence="2 3">
    <name type="scientific">Zygotorulaspora mrakii</name>
    <name type="common">Zygosaccharomyces mrakii</name>
    <dbReference type="NCBI Taxonomy" id="42260"/>
    <lineage>
        <taxon>Eukaryota</taxon>
        <taxon>Fungi</taxon>
        <taxon>Dikarya</taxon>
        <taxon>Ascomycota</taxon>
        <taxon>Saccharomycotina</taxon>
        <taxon>Saccharomycetes</taxon>
        <taxon>Saccharomycetales</taxon>
        <taxon>Saccharomycetaceae</taxon>
        <taxon>Zygotorulaspora</taxon>
    </lineage>
</organism>
<evidence type="ECO:0000256" key="1">
    <source>
        <dbReference type="SAM" id="MobiDB-lite"/>
    </source>
</evidence>